<dbReference type="Proteomes" id="UP001596031">
    <property type="component" value="Unassembled WGS sequence"/>
</dbReference>
<comment type="caution">
    <text evidence="1">The sequence shown here is derived from an EMBL/GenBank/DDBJ whole genome shotgun (WGS) entry which is preliminary data.</text>
</comment>
<accession>A0ABW0PKP1</accession>
<dbReference type="EMBL" id="JBHSMS010000026">
    <property type="protein sequence ID" value="MFC5511104.1"/>
    <property type="molecule type" value="Genomic_DNA"/>
</dbReference>
<keyword evidence="2" id="KW-1185">Reference proteome</keyword>
<dbReference type="RefSeq" id="WP_379719340.1">
    <property type="nucleotide sequence ID" value="NZ_JBHSMS010000026.1"/>
</dbReference>
<gene>
    <name evidence="1" type="ORF">ACFPOU_08185</name>
</gene>
<name>A0ABW0PKP1_9BURK</name>
<evidence type="ECO:0000313" key="2">
    <source>
        <dbReference type="Proteomes" id="UP001596031"/>
    </source>
</evidence>
<sequence length="238" mass="25829">MSRIAIMVRLAGGGTDHSSHEEGTDQPQLYPLLSEARAELQTTLQDVAEAVRAGHMDDDYPVTDYFLHDTQTGRSYDVAWAPDKSSVLLRISHEEALAQLVKLLAEQTCPAEERAFQLDVAKTALDFGLADHRDTVAILLPSQDGPNWDKYATAPSSMAGAVALSFVDQASLRANDLQAAIDVDGFDDDELTVADRIDVYLEEAGFTVLSNDEGNLRIATPWDAEPEVADEPSSSPTP</sequence>
<protein>
    <submittedName>
        <fullName evidence="1">Uncharacterized protein</fullName>
    </submittedName>
</protein>
<proteinExistence type="predicted"/>
<reference evidence="2" key="1">
    <citation type="journal article" date="2019" name="Int. J. Syst. Evol. Microbiol.">
        <title>The Global Catalogue of Microorganisms (GCM) 10K type strain sequencing project: providing services to taxonomists for standard genome sequencing and annotation.</title>
        <authorList>
            <consortium name="The Broad Institute Genomics Platform"/>
            <consortium name="The Broad Institute Genome Sequencing Center for Infectious Disease"/>
            <person name="Wu L."/>
            <person name="Ma J."/>
        </authorList>
    </citation>
    <scope>NUCLEOTIDE SEQUENCE [LARGE SCALE GENOMIC DNA]</scope>
    <source>
        <strain evidence="2">CCUG 38813</strain>
    </source>
</reference>
<organism evidence="1 2">
    <name type="scientific">Massilia jejuensis</name>
    <dbReference type="NCBI Taxonomy" id="648894"/>
    <lineage>
        <taxon>Bacteria</taxon>
        <taxon>Pseudomonadati</taxon>
        <taxon>Pseudomonadota</taxon>
        <taxon>Betaproteobacteria</taxon>
        <taxon>Burkholderiales</taxon>
        <taxon>Oxalobacteraceae</taxon>
        <taxon>Telluria group</taxon>
        <taxon>Massilia</taxon>
    </lineage>
</organism>
<evidence type="ECO:0000313" key="1">
    <source>
        <dbReference type="EMBL" id="MFC5511104.1"/>
    </source>
</evidence>